<protein>
    <recommendedName>
        <fullName evidence="8">Phosphotransferase</fullName>
        <ecNumber evidence="8">2.7.1.-</ecNumber>
    </recommendedName>
</protein>
<dbReference type="GO" id="GO:0005536">
    <property type="term" value="F:D-glucose binding"/>
    <property type="evidence" value="ECO:0007669"/>
    <property type="project" value="InterPro"/>
</dbReference>
<organism evidence="11 12">
    <name type="scientific">Basidiobolus meristosporus CBS 931.73</name>
    <dbReference type="NCBI Taxonomy" id="1314790"/>
    <lineage>
        <taxon>Eukaryota</taxon>
        <taxon>Fungi</taxon>
        <taxon>Fungi incertae sedis</taxon>
        <taxon>Zoopagomycota</taxon>
        <taxon>Entomophthoromycotina</taxon>
        <taxon>Basidiobolomycetes</taxon>
        <taxon>Basidiobolales</taxon>
        <taxon>Basidiobolaceae</taxon>
        <taxon>Basidiobolus</taxon>
    </lineage>
</organism>
<evidence type="ECO:0000256" key="6">
    <source>
        <dbReference type="ARBA" id="ARBA00022840"/>
    </source>
</evidence>
<dbReference type="PANTHER" id="PTHR19443:SF30">
    <property type="entry name" value="GLUCOKINASE-1-RELATED"/>
    <property type="match status" value="1"/>
</dbReference>
<dbReference type="CDD" id="cd24018">
    <property type="entry name" value="ASKHA_NBD_HK_fungi"/>
    <property type="match status" value="1"/>
</dbReference>
<reference evidence="11 12" key="1">
    <citation type="submission" date="2016-07" db="EMBL/GenBank/DDBJ databases">
        <title>Pervasive Adenine N6-methylation of Active Genes in Fungi.</title>
        <authorList>
            <consortium name="DOE Joint Genome Institute"/>
            <person name="Mondo S.J."/>
            <person name="Dannebaum R.O."/>
            <person name="Kuo R.C."/>
            <person name="Labutti K."/>
            <person name="Haridas S."/>
            <person name="Kuo A."/>
            <person name="Salamov A."/>
            <person name="Ahrendt S.R."/>
            <person name="Lipzen A."/>
            <person name="Sullivan W."/>
            <person name="Andreopoulos W.B."/>
            <person name="Clum A."/>
            <person name="Lindquist E."/>
            <person name="Daum C."/>
            <person name="Ramamoorthy G.K."/>
            <person name="Gryganskyi A."/>
            <person name="Culley D."/>
            <person name="Magnuson J.K."/>
            <person name="James T.Y."/>
            <person name="O'Malley M.A."/>
            <person name="Stajich J.E."/>
            <person name="Spatafora J.W."/>
            <person name="Visel A."/>
            <person name="Grigoriev I.V."/>
        </authorList>
    </citation>
    <scope>NUCLEOTIDE SEQUENCE [LARGE SCALE GENOMIC DNA]</scope>
    <source>
        <strain evidence="11 12">CBS 931.73</strain>
    </source>
</reference>
<evidence type="ECO:0000256" key="1">
    <source>
        <dbReference type="ARBA" id="ARBA00004888"/>
    </source>
</evidence>
<dbReference type="GO" id="GO:0006096">
    <property type="term" value="P:glycolytic process"/>
    <property type="evidence" value="ECO:0007669"/>
    <property type="project" value="UniProtKB-UniPathway"/>
</dbReference>
<dbReference type="SUPFAM" id="SSF53067">
    <property type="entry name" value="Actin-like ATPase domain"/>
    <property type="match status" value="2"/>
</dbReference>
<name>A0A1Y1Y384_9FUNG</name>
<keyword evidence="12" id="KW-1185">Reference proteome</keyword>
<dbReference type="GO" id="GO:0005524">
    <property type="term" value="F:ATP binding"/>
    <property type="evidence" value="ECO:0007669"/>
    <property type="project" value="UniProtKB-UniRule"/>
</dbReference>
<sequence length="458" mass="50531">MNPEQIQAMNALEEQFSAPAEQLQKIKEHFLEQIKVRRSDPKFNGNMIPSFITDRATGDEVGQFLALDLGGTNLRVCLVTLKGQGQIALKQHKFNIPNSLKTGDHKELFQTMAQNVELFLGQISNQIDVDGKPLPLGFTFSYPIDQTAIDSGKLVRWNKGFDIPGAVGRDVVQLLQYALDNLGLNVKVVAILNDTVGTLLASSYQDRNSVMGVILGTGSNTAFIEKTRNITKMDLSHIKSDDMIVNIEWGAFDNERVSLPCTMFDNHLDRESISPGSQIFEKMISGEYLGTLVQLVLFNLIDRRLIFDGRSSKMLNTPFSFETSYMSTIESDTTENLTDTKSVLENSLDINDSTLTDRQMLKRICHMIGRRAARLAGAGLAAVVSARQDLLEQSVTIGIDGSLFEFYPGFEGNLTEAMRELLGSDIVENHIKLTMAKDGSGVGAALAAMVALKIKNQL</sequence>
<gene>
    <name evidence="11" type="ORF">K493DRAFT_316823</name>
</gene>
<dbReference type="GO" id="GO:0005829">
    <property type="term" value="C:cytosol"/>
    <property type="evidence" value="ECO:0007669"/>
    <property type="project" value="TreeGrafter"/>
</dbReference>
<dbReference type="GO" id="GO:0001678">
    <property type="term" value="P:intracellular glucose homeostasis"/>
    <property type="evidence" value="ECO:0007669"/>
    <property type="project" value="InterPro"/>
</dbReference>
<evidence type="ECO:0000256" key="4">
    <source>
        <dbReference type="ARBA" id="ARBA00022741"/>
    </source>
</evidence>
<dbReference type="InterPro" id="IPR022673">
    <property type="entry name" value="Hexokinase_C"/>
</dbReference>
<keyword evidence="4 8" id="KW-0547">Nucleotide-binding</keyword>
<dbReference type="EMBL" id="MCFE01000294">
    <property type="protein sequence ID" value="ORX92054.1"/>
    <property type="molecule type" value="Genomic_DNA"/>
</dbReference>
<dbReference type="InParanoid" id="A0A1Y1Y384"/>
<dbReference type="EC" id="2.7.1.-" evidence="8"/>
<evidence type="ECO:0000259" key="9">
    <source>
        <dbReference type="Pfam" id="PF00349"/>
    </source>
</evidence>
<proteinExistence type="inferred from homology"/>
<keyword evidence="6 8" id="KW-0067">ATP-binding</keyword>
<dbReference type="GO" id="GO:0008865">
    <property type="term" value="F:fructokinase activity"/>
    <property type="evidence" value="ECO:0007669"/>
    <property type="project" value="TreeGrafter"/>
</dbReference>
<evidence type="ECO:0000256" key="2">
    <source>
        <dbReference type="ARBA" id="ARBA00009225"/>
    </source>
</evidence>
<dbReference type="Gene3D" id="3.30.420.40">
    <property type="match status" value="1"/>
</dbReference>
<comment type="similarity">
    <text evidence="2 8">Belongs to the hexokinase family.</text>
</comment>
<dbReference type="GO" id="GO:0004340">
    <property type="term" value="F:glucokinase activity"/>
    <property type="evidence" value="ECO:0007669"/>
    <property type="project" value="TreeGrafter"/>
</dbReference>
<feature type="domain" description="Hexokinase C-terminal" evidence="10">
    <location>
        <begin position="211"/>
        <end position="450"/>
    </location>
</feature>
<dbReference type="UniPathway" id="UPA00109">
    <property type="reaction ID" value="UER00180"/>
</dbReference>
<keyword evidence="5 8" id="KW-0418">Kinase</keyword>
<evidence type="ECO:0000256" key="7">
    <source>
        <dbReference type="ARBA" id="ARBA00023152"/>
    </source>
</evidence>
<dbReference type="Pfam" id="PF03727">
    <property type="entry name" value="Hexokinase_2"/>
    <property type="match status" value="1"/>
</dbReference>
<dbReference type="GO" id="GO:0006006">
    <property type="term" value="P:glucose metabolic process"/>
    <property type="evidence" value="ECO:0007669"/>
    <property type="project" value="TreeGrafter"/>
</dbReference>
<accession>A0A1Y1Y384</accession>
<comment type="caution">
    <text evidence="11">The sequence shown here is derived from an EMBL/GenBank/DDBJ whole genome shotgun (WGS) entry which is preliminary data.</text>
</comment>
<keyword evidence="7 8" id="KW-0324">Glycolysis</keyword>
<dbReference type="AlphaFoldDB" id="A0A1Y1Y384"/>
<comment type="pathway">
    <text evidence="1">Carbohydrate degradation; glycolysis; D-glyceraldehyde 3-phosphate and glycerone phosphate from D-glucose: step 1/4.</text>
</comment>
<feature type="domain" description="Hexokinase N-terminal" evidence="9">
    <location>
        <begin position="9"/>
        <end position="204"/>
    </location>
</feature>
<dbReference type="PANTHER" id="PTHR19443">
    <property type="entry name" value="HEXOKINASE"/>
    <property type="match status" value="1"/>
</dbReference>
<evidence type="ECO:0000256" key="5">
    <source>
        <dbReference type="ARBA" id="ARBA00022777"/>
    </source>
</evidence>
<dbReference type="InterPro" id="IPR043129">
    <property type="entry name" value="ATPase_NBD"/>
</dbReference>
<evidence type="ECO:0000313" key="11">
    <source>
        <dbReference type="EMBL" id="ORX92054.1"/>
    </source>
</evidence>
<dbReference type="OrthoDB" id="419537at2759"/>
<dbReference type="GO" id="GO:0005739">
    <property type="term" value="C:mitochondrion"/>
    <property type="evidence" value="ECO:0007669"/>
    <property type="project" value="TreeGrafter"/>
</dbReference>
<evidence type="ECO:0000313" key="12">
    <source>
        <dbReference type="Proteomes" id="UP000193498"/>
    </source>
</evidence>
<dbReference type="Proteomes" id="UP000193498">
    <property type="component" value="Unassembled WGS sequence"/>
</dbReference>
<dbReference type="STRING" id="1314790.A0A1Y1Y384"/>
<dbReference type="PRINTS" id="PR00475">
    <property type="entry name" value="HEXOKINASE"/>
</dbReference>
<dbReference type="FunFam" id="3.30.420.40:FF:000034">
    <property type="entry name" value="Phosphotransferase"/>
    <property type="match status" value="1"/>
</dbReference>
<evidence type="ECO:0000259" key="10">
    <source>
        <dbReference type="Pfam" id="PF03727"/>
    </source>
</evidence>
<dbReference type="Gene3D" id="3.40.367.20">
    <property type="match status" value="1"/>
</dbReference>
<dbReference type="InterPro" id="IPR022672">
    <property type="entry name" value="Hexokinase_N"/>
</dbReference>
<dbReference type="Pfam" id="PF00349">
    <property type="entry name" value="Hexokinase_1"/>
    <property type="match status" value="1"/>
</dbReference>
<keyword evidence="3 8" id="KW-0808">Transferase</keyword>
<dbReference type="FunCoup" id="A0A1Y1Y384">
    <property type="interactions" value="467"/>
</dbReference>
<evidence type="ECO:0000256" key="3">
    <source>
        <dbReference type="ARBA" id="ARBA00022679"/>
    </source>
</evidence>
<evidence type="ECO:0000256" key="8">
    <source>
        <dbReference type="RuleBase" id="RU362007"/>
    </source>
</evidence>
<dbReference type="PROSITE" id="PS51748">
    <property type="entry name" value="HEXOKINASE_2"/>
    <property type="match status" value="1"/>
</dbReference>
<dbReference type="InterPro" id="IPR001312">
    <property type="entry name" value="Hexokinase"/>
</dbReference>